<reference evidence="1 2" key="1">
    <citation type="submission" date="2019-11" db="EMBL/GenBank/DDBJ databases">
        <title>Whole genome sequence of Oryza granulata.</title>
        <authorList>
            <person name="Li W."/>
        </authorList>
    </citation>
    <scope>NUCLEOTIDE SEQUENCE [LARGE SCALE GENOMIC DNA]</scope>
    <source>
        <strain evidence="2">cv. Menghai</strain>
        <tissue evidence="1">Leaf</tissue>
    </source>
</reference>
<dbReference type="OrthoDB" id="416096at2759"/>
<dbReference type="Proteomes" id="UP000479710">
    <property type="component" value="Unassembled WGS sequence"/>
</dbReference>
<dbReference type="EMBL" id="SPHZ02000003">
    <property type="protein sequence ID" value="KAF0923109.1"/>
    <property type="molecule type" value="Genomic_DNA"/>
</dbReference>
<dbReference type="InterPro" id="IPR038938">
    <property type="entry name" value="D27-like"/>
</dbReference>
<evidence type="ECO:0000313" key="2">
    <source>
        <dbReference type="Proteomes" id="UP000479710"/>
    </source>
</evidence>
<keyword evidence="2" id="KW-1185">Reference proteome</keyword>
<dbReference type="PANTHER" id="PTHR33591:SF2">
    <property type="entry name" value="BETA-CAROTENE ISOMERASE D27"/>
    <property type="match status" value="1"/>
</dbReference>
<sequence length="162" mass="17579">MAMAAPPPPSLLRALPPCSPLTSCFSSSRGLHLRPCPSLRCSSPSADAASLSGKGSREYQPSFADDLLLAFFRAKMVEEVGWDSEKPGYSGLIEVASRLMIKGKSALETEQSAVRVLQSLFPPLLLVLFKALLAPIANGQLASMMVGELTEVTKFRHLRWYL</sequence>
<evidence type="ECO:0000313" key="1">
    <source>
        <dbReference type="EMBL" id="KAF0923109.1"/>
    </source>
</evidence>
<dbReference type="PANTHER" id="PTHR33591">
    <property type="entry name" value="BETA-CAROTENE ISOMERASE D27"/>
    <property type="match status" value="1"/>
</dbReference>
<proteinExistence type="predicted"/>
<comment type="caution">
    <text evidence="1">The sequence shown here is derived from an EMBL/GenBank/DDBJ whole genome shotgun (WGS) entry which is preliminary data.</text>
</comment>
<protein>
    <submittedName>
        <fullName evidence="1">Uncharacterized protein</fullName>
    </submittedName>
</protein>
<dbReference type="AlphaFoldDB" id="A0A6G1EED0"/>
<organism evidence="1 2">
    <name type="scientific">Oryza meyeriana var. granulata</name>
    <dbReference type="NCBI Taxonomy" id="110450"/>
    <lineage>
        <taxon>Eukaryota</taxon>
        <taxon>Viridiplantae</taxon>
        <taxon>Streptophyta</taxon>
        <taxon>Embryophyta</taxon>
        <taxon>Tracheophyta</taxon>
        <taxon>Spermatophyta</taxon>
        <taxon>Magnoliopsida</taxon>
        <taxon>Liliopsida</taxon>
        <taxon>Poales</taxon>
        <taxon>Poaceae</taxon>
        <taxon>BOP clade</taxon>
        <taxon>Oryzoideae</taxon>
        <taxon>Oryzeae</taxon>
        <taxon>Oryzinae</taxon>
        <taxon>Oryza</taxon>
        <taxon>Oryza meyeriana</taxon>
    </lineage>
</organism>
<gene>
    <name evidence="1" type="ORF">E2562_003332</name>
</gene>
<name>A0A6G1EED0_9ORYZ</name>
<accession>A0A6G1EED0</accession>